<accession>A0A1V9YFH4</accession>
<reference evidence="1 2" key="1">
    <citation type="journal article" date="2014" name="Genome Biol. Evol.">
        <title>The secreted proteins of Achlya hypogyna and Thraustotheca clavata identify the ancestral oomycete secretome and reveal gene acquisitions by horizontal gene transfer.</title>
        <authorList>
            <person name="Misner I."/>
            <person name="Blouin N."/>
            <person name="Leonard G."/>
            <person name="Richards T.A."/>
            <person name="Lane C.E."/>
        </authorList>
    </citation>
    <scope>NUCLEOTIDE SEQUENCE [LARGE SCALE GENOMIC DNA]</scope>
    <source>
        <strain evidence="1 2">ATCC 48635</strain>
    </source>
</reference>
<comment type="caution">
    <text evidence="1">The sequence shown here is derived from an EMBL/GenBank/DDBJ whole genome shotgun (WGS) entry which is preliminary data.</text>
</comment>
<sequence length="366" mass="40385">MVRAAREFVALPSNVEAVLTVKFGNRALSRSTAGQANIVVDTRAPFSLLHEAVNLEVNRIKLAYDSTAAALKDKATMAPPDPLDIWVKPGEGKSQVDYVQLDELGFLPQINALWASAQRQRSSAAAAFKLKLFIYATKVKLHEATIERANENPIQAMMNAIHEVNRAVQDVRGPATTRYLATSFARLPSGCEPDFVNLPTSPVIDQLTHVDRHNERDARNDAEADYRDHSQYQVVHFLINGTPVPYMVNIPELRGALGLPPYPICPTSNATSRPAVQHNGVATNIPDVDHAQSDDDETCMTEECNESSRLTFVAVLHIKLRCIERRRITTMSIQIRCDRIVAVHAVPHSTLQSRPNVLTNGKGTAC</sequence>
<gene>
    <name evidence="1" type="ORF">ACHHYP_13370</name>
</gene>
<evidence type="ECO:0000313" key="2">
    <source>
        <dbReference type="Proteomes" id="UP000243579"/>
    </source>
</evidence>
<name>A0A1V9YFH4_ACHHY</name>
<dbReference type="OrthoDB" id="127025at2759"/>
<proteinExistence type="predicted"/>
<protein>
    <submittedName>
        <fullName evidence="1">Uncharacterized protein</fullName>
    </submittedName>
</protein>
<evidence type="ECO:0000313" key="1">
    <source>
        <dbReference type="EMBL" id="OQR84451.1"/>
    </source>
</evidence>
<dbReference type="EMBL" id="JNBR01001860">
    <property type="protein sequence ID" value="OQR84451.1"/>
    <property type="molecule type" value="Genomic_DNA"/>
</dbReference>
<keyword evidence="2" id="KW-1185">Reference proteome</keyword>
<organism evidence="1 2">
    <name type="scientific">Achlya hypogyna</name>
    <name type="common">Oomycete</name>
    <name type="synonym">Protoachlya hypogyna</name>
    <dbReference type="NCBI Taxonomy" id="1202772"/>
    <lineage>
        <taxon>Eukaryota</taxon>
        <taxon>Sar</taxon>
        <taxon>Stramenopiles</taxon>
        <taxon>Oomycota</taxon>
        <taxon>Saprolegniomycetes</taxon>
        <taxon>Saprolegniales</taxon>
        <taxon>Achlyaceae</taxon>
        <taxon>Achlya</taxon>
    </lineage>
</organism>
<dbReference type="AlphaFoldDB" id="A0A1V9YFH4"/>
<dbReference type="Proteomes" id="UP000243579">
    <property type="component" value="Unassembled WGS sequence"/>
</dbReference>